<organism evidence="2 3">
    <name type="scientific">Georgenia thermotolerans</name>
    <dbReference type="NCBI Taxonomy" id="527326"/>
    <lineage>
        <taxon>Bacteria</taxon>
        <taxon>Bacillati</taxon>
        <taxon>Actinomycetota</taxon>
        <taxon>Actinomycetes</taxon>
        <taxon>Micrococcales</taxon>
        <taxon>Bogoriellaceae</taxon>
        <taxon>Georgenia</taxon>
    </lineage>
</organism>
<name>A0A7J5UMJ6_9MICO</name>
<dbReference type="OrthoDB" id="9801098at2"/>
<dbReference type="SUPFAM" id="SSF55811">
    <property type="entry name" value="Nudix"/>
    <property type="match status" value="1"/>
</dbReference>
<evidence type="ECO:0000313" key="3">
    <source>
        <dbReference type="Proteomes" id="UP000451860"/>
    </source>
</evidence>
<evidence type="ECO:0000313" key="2">
    <source>
        <dbReference type="EMBL" id="KAE8763163.1"/>
    </source>
</evidence>
<feature type="domain" description="Nudix hydrolase" evidence="1">
    <location>
        <begin position="15"/>
        <end position="132"/>
    </location>
</feature>
<comment type="caution">
    <text evidence="2">The sequence shown here is derived from an EMBL/GenBank/DDBJ whole genome shotgun (WGS) entry which is preliminary data.</text>
</comment>
<reference evidence="2 3" key="1">
    <citation type="submission" date="2019-10" db="EMBL/GenBank/DDBJ databases">
        <title>Georgenia wutianyii sp. nov. and Georgenia yuyongxinii sp. nov. isolated from plateau pika (Ochotona curzoniae) in the Qinghai-Tibet plateau of China.</title>
        <authorList>
            <person name="Tian Z."/>
        </authorList>
    </citation>
    <scope>NUCLEOTIDE SEQUENCE [LARGE SCALE GENOMIC DNA]</scope>
    <source>
        <strain evidence="2 3">DSM 21501</strain>
    </source>
</reference>
<dbReference type="RefSeq" id="WP_152202582.1">
    <property type="nucleotide sequence ID" value="NZ_VUKF01000015.1"/>
</dbReference>
<dbReference type="Gene3D" id="3.90.79.10">
    <property type="entry name" value="Nucleoside Triphosphate Pyrophosphohydrolase"/>
    <property type="match status" value="1"/>
</dbReference>
<sequence>MTTTAPHRPAPPPVLDVRSFACFVIDGAGRVLLVRRAWPGLWSHAFDGRARPAEPMTQAVARQGREDLGLTLVEPVCVRPASVAARGVYLASVTGRRDPDPARVLAHRWVDPEELGRAVVAAPWALSPALVELVHGLGDGDLPTGDTLGVAG</sequence>
<accession>A0A7J5UMJ6</accession>
<dbReference type="InterPro" id="IPR015797">
    <property type="entry name" value="NUDIX_hydrolase-like_dom_sf"/>
</dbReference>
<protein>
    <submittedName>
        <fullName evidence="2">NUDIX domain-containing protein</fullName>
    </submittedName>
</protein>
<dbReference type="EMBL" id="WHJE01000090">
    <property type="protein sequence ID" value="KAE8763163.1"/>
    <property type="molecule type" value="Genomic_DNA"/>
</dbReference>
<proteinExistence type="predicted"/>
<keyword evidence="3" id="KW-1185">Reference proteome</keyword>
<dbReference type="Pfam" id="PF00293">
    <property type="entry name" value="NUDIX"/>
    <property type="match status" value="1"/>
</dbReference>
<dbReference type="Proteomes" id="UP000451860">
    <property type="component" value="Unassembled WGS sequence"/>
</dbReference>
<gene>
    <name evidence="2" type="ORF">GB883_15545</name>
</gene>
<dbReference type="AlphaFoldDB" id="A0A7J5UMJ6"/>
<dbReference type="PROSITE" id="PS51462">
    <property type="entry name" value="NUDIX"/>
    <property type="match status" value="1"/>
</dbReference>
<evidence type="ECO:0000259" key="1">
    <source>
        <dbReference type="PROSITE" id="PS51462"/>
    </source>
</evidence>
<dbReference type="InterPro" id="IPR000086">
    <property type="entry name" value="NUDIX_hydrolase_dom"/>
</dbReference>